<sequence>MAKGIDEKYGGDKGVVLPINVIDARAVKNLIRKKCRSSNDHLLHGSRIVHVFIFEFPSLWKYSSIPTWMQRKNCIHRVRQPSRSSRPS</sequence>
<accession>A0AAE9DHB6</accession>
<dbReference type="AlphaFoldDB" id="A0AAE9DHB6"/>
<reference evidence="1 2" key="1">
    <citation type="submission" date="2022-05" db="EMBL/GenBank/DDBJ databases">
        <title>Chromosome-level reference genomes for two strains of Caenorhabditis briggsae: an improved platform for comparative genomics.</title>
        <authorList>
            <person name="Stevens L."/>
            <person name="Andersen E.C."/>
        </authorList>
    </citation>
    <scope>NUCLEOTIDE SEQUENCE [LARGE SCALE GENOMIC DNA]</scope>
    <source>
        <strain evidence="1">QX1410_ONT</strain>
        <tissue evidence="1">Whole-organism</tissue>
    </source>
</reference>
<evidence type="ECO:0000313" key="1">
    <source>
        <dbReference type="EMBL" id="ULU03898.1"/>
    </source>
</evidence>
<name>A0AAE9DHB6_CAEBR</name>
<dbReference type="EMBL" id="CP090892">
    <property type="protein sequence ID" value="ULU03898.1"/>
    <property type="molecule type" value="Genomic_DNA"/>
</dbReference>
<gene>
    <name evidence="1" type="ORF">L3Y34_016991</name>
</gene>
<dbReference type="Proteomes" id="UP000827892">
    <property type="component" value="Chromosome II"/>
</dbReference>
<evidence type="ECO:0000313" key="2">
    <source>
        <dbReference type="Proteomes" id="UP000827892"/>
    </source>
</evidence>
<proteinExistence type="predicted"/>
<organism evidence="1 2">
    <name type="scientific">Caenorhabditis briggsae</name>
    <dbReference type="NCBI Taxonomy" id="6238"/>
    <lineage>
        <taxon>Eukaryota</taxon>
        <taxon>Metazoa</taxon>
        <taxon>Ecdysozoa</taxon>
        <taxon>Nematoda</taxon>
        <taxon>Chromadorea</taxon>
        <taxon>Rhabditida</taxon>
        <taxon>Rhabditina</taxon>
        <taxon>Rhabditomorpha</taxon>
        <taxon>Rhabditoidea</taxon>
        <taxon>Rhabditidae</taxon>
        <taxon>Peloderinae</taxon>
        <taxon>Caenorhabditis</taxon>
    </lineage>
</organism>
<protein>
    <submittedName>
        <fullName evidence="1">Uncharacterized protein</fullName>
    </submittedName>
</protein>